<dbReference type="EMBL" id="CP015217">
    <property type="protein sequence ID" value="AOP32991.1"/>
    <property type="molecule type" value="Genomic_DNA"/>
</dbReference>
<evidence type="ECO:0000313" key="1">
    <source>
        <dbReference type="EMBL" id="AOP32991.1"/>
    </source>
</evidence>
<reference evidence="1 2" key="1">
    <citation type="submission" date="2016-04" db="EMBL/GenBank/DDBJ databases">
        <title>Complete genome seqeunce of Leptospira alstonii serovar Room22.</title>
        <authorList>
            <person name="Nally J.E."/>
            <person name="Bayles D.O."/>
            <person name="Hurley D."/>
            <person name="Fanning S."/>
            <person name="McMahon B.J."/>
            <person name="Arent Z."/>
        </authorList>
    </citation>
    <scope>NUCLEOTIDE SEQUENCE [LARGE SCALE GENOMIC DNA]</scope>
    <source>
        <strain evidence="1 2">GWTS #1</strain>
    </source>
</reference>
<name>A0A1D7UTT8_9LEPT</name>
<gene>
    <name evidence="1" type="ORF">A0128_03380</name>
</gene>
<accession>A0A1D7UTT8</accession>
<evidence type="ECO:0000313" key="2">
    <source>
        <dbReference type="Proteomes" id="UP000094197"/>
    </source>
</evidence>
<protein>
    <submittedName>
        <fullName evidence="1">Uncharacterized protein</fullName>
    </submittedName>
</protein>
<sequence>MNPFKYDIHSNLLIFFDDSAKNKEDSKKGRILFNTYEGILRAKPNRRAKKYSILIISFQTYRKDRIVFDR</sequence>
<keyword evidence="2" id="KW-1185">Reference proteome</keyword>
<dbReference type="KEGG" id="laj:A0128_03380"/>
<organism evidence="1 2">
    <name type="scientific">Leptospira tipperaryensis</name>
    <dbReference type="NCBI Taxonomy" id="2564040"/>
    <lineage>
        <taxon>Bacteria</taxon>
        <taxon>Pseudomonadati</taxon>
        <taxon>Spirochaetota</taxon>
        <taxon>Spirochaetia</taxon>
        <taxon>Leptospirales</taxon>
        <taxon>Leptospiraceae</taxon>
        <taxon>Leptospira</taxon>
    </lineage>
</organism>
<proteinExistence type="predicted"/>
<dbReference type="Proteomes" id="UP000094197">
    <property type="component" value="Chromosome 1"/>
</dbReference>
<dbReference type="AlphaFoldDB" id="A0A1D7UTT8"/>